<dbReference type="Gene3D" id="1.10.287.470">
    <property type="entry name" value="Helix hairpin bin"/>
    <property type="match status" value="1"/>
</dbReference>
<comment type="similarity">
    <text evidence="2">Belongs to the membrane fusion protein (MFP) (TC 8.A.1) family.</text>
</comment>
<dbReference type="AlphaFoldDB" id="A0A179BNI2"/>
<reference evidence="10 11" key="1">
    <citation type="submission" date="2016-04" db="EMBL/GenBank/DDBJ databases">
        <title>Acidithiobacillus ferrooxidans genome sequencing and assembly.</title>
        <authorList>
            <person name="Zhou Z."/>
        </authorList>
    </citation>
    <scope>NUCLEOTIDE SEQUENCE [LARGE SCALE GENOMIC DNA]</scope>
    <source>
        <strain evidence="10 11">BY0502</strain>
    </source>
</reference>
<dbReference type="InterPro" id="IPR058634">
    <property type="entry name" value="AaeA-lik-b-barrel"/>
</dbReference>
<dbReference type="Gene3D" id="2.40.50.100">
    <property type="match status" value="1"/>
</dbReference>
<evidence type="ECO:0000259" key="7">
    <source>
        <dbReference type="Pfam" id="PF25876"/>
    </source>
</evidence>
<keyword evidence="5 6" id="KW-0472">Membrane</keyword>
<accession>A0A179BNI2</accession>
<evidence type="ECO:0000259" key="8">
    <source>
        <dbReference type="Pfam" id="PF25917"/>
    </source>
</evidence>
<keyword evidence="3 6" id="KW-0812">Transmembrane</keyword>
<keyword evidence="11" id="KW-1185">Reference proteome</keyword>
<dbReference type="RefSeq" id="WP_064217973.1">
    <property type="nucleotide sequence ID" value="NZ_LVXZ01000014.1"/>
</dbReference>
<evidence type="ECO:0000259" key="9">
    <source>
        <dbReference type="Pfam" id="PF25963"/>
    </source>
</evidence>
<sequence length="289" mass="31903">MILRSIFRLIITVTVTGLAIWLGYILWQRYMIAPWTRDGVVQAHIVNVAADVSGRVVVVAVHDNETVKQGQVLFLVDPKRYLLAVHRAEAKLAEAHANLALRREQANRRADLGPDIVSAERNDDAALAVRMAEAAYAQDRAALALARLNLQRTRVLAPAAGVVTNLRLRKGDYVNTGIPRIALVVSRTFWVYGYFEQTRLAHVHVGDPADVTLLGQLPIIKGQVESISSAISDRESTEGGQLIANVRPTFNWVRLAARIPVRIKIIHIPPHTIIAAGMICTVVVEPHKK</sequence>
<proteinExistence type="inferred from homology"/>
<dbReference type="Proteomes" id="UP000078302">
    <property type="component" value="Unassembled WGS sequence"/>
</dbReference>
<organism evidence="10 11">
    <name type="scientific">Acidithiobacillus ferrooxidans</name>
    <name type="common">Thiobacillus ferrooxidans</name>
    <dbReference type="NCBI Taxonomy" id="920"/>
    <lineage>
        <taxon>Bacteria</taxon>
        <taxon>Pseudomonadati</taxon>
        <taxon>Pseudomonadota</taxon>
        <taxon>Acidithiobacillia</taxon>
        <taxon>Acidithiobacillales</taxon>
        <taxon>Acidithiobacillaceae</taxon>
        <taxon>Acidithiobacillus</taxon>
    </lineage>
</organism>
<gene>
    <name evidence="10" type="ORF">A4H96_01610</name>
</gene>
<dbReference type="PANTHER" id="PTHR30367:SF12">
    <property type="entry name" value="P-HYDROXYBENZOIC ACID EFFLUX PUMP SUBUNIT AAEA"/>
    <property type="match status" value="1"/>
</dbReference>
<dbReference type="NCBIfam" id="TIGR01730">
    <property type="entry name" value="RND_mfp"/>
    <property type="match status" value="1"/>
</dbReference>
<feature type="domain" description="Multidrug resistance protein MdtA-like barrel-sandwich hybrid" evidence="8">
    <location>
        <begin position="45"/>
        <end position="185"/>
    </location>
</feature>
<comment type="caution">
    <text evidence="10">The sequence shown here is derived from an EMBL/GenBank/DDBJ whole genome shotgun (WGS) entry which is preliminary data.</text>
</comment>
<protein>
    <submittedName>
        <fullName evidence="10">Uncharacterized protein</fullName>
    </submittedName>
</protein>
<dbReference type="Pfam" id="PF25917">
    <property type="entry name" value="BSH_RND"/>
    <property type="match status" value="1"/>
</dbReference>
<feature type="domain" description="p-hydroxybenzoic acid efflux pump subunit AaeA-like beta-barrel" evidence="9">
    <location>
        <begin position="188"/>
        <end position="284"/>
    </location>
</feature>
<evidence type="ECO:0000313" key="11">
    <source>
        <dbReference type="Proteomes" id="UP000078302"/>
    </source>
</evidence>
<dbReference type="InterPro" id="IPR058624">
    <property type="entry name" value="MdtA-like_HH"/>
</dbReference>
<dbReference type="EMBL" id="LVXZ01000014">
    <property type="protein sequence ID" value="OAP93202.1"/>
    <property type="molecule type" value="Genomic_DNA"/>
</dbReference>
<evidence type="ECO:0000256" key="4">
    <source>
        <dbReference type="ARBA" id="ARBA00022989"/>
    </source>
</evidence>
<evidence type="ECO:0000256" key="3">
    <source>
        <dbReference type="ARBA" id="ARBA00022692"/>
    </source>
</evidence>
<keyword evidence="4 6" id="KW-1133">Transmembrane helix</keyword>
<dbReference type="InterPro" id="IPR050393">
    <property type="entry name" value="MFP_Efflux_Pump"/>
</dbReference>
<evidence type="ECO:0000256" key="5">
    <source>
        <dbReference type="ARBA" id="ARBA00023136"/>
    </source>
</evidence>
<dbReference type="PANTHER" id="PTHR30367">
    <property type="entry name" value="P-HYDROXYBENZOIC ACID EFFLUX PUMP SUBUNIT AAEA-RELATED"/>
    <property type="match status" value="1"/>
</dbReference>
<dbReference type="InterPro" id="IPR058625">
    <property type="entry name" value="MdtA-like_BSH"/>
</dbReference>
<dbReference type="Pfam" id="PF25963">
    <property type="entry name" value="Beta-barrel_AAEA"/>
    <property type="match status" value="1"/>
</dbReference>
<dbReference type="SUPFAM" id="SSF111369">
    <property type="entry name" value="HlyD-like secretion proteins"/>
    <property type="match status" value="1"/>
</dbReference>
<evidence type="ECO:0000313" key="10">
    <source>
        <dbReference type="EMBL" id="OAP93202.1"/>
    </source>
</evidence>
<name>A0A179BNI2_ACIFR</name>
<dbReference type="Pfam" id="PF25876">
    <property type="entry name" value="HH_MFP_RND"/>
    <property type="match status" value="1"/>
</dbReference>
<evidence type="ECO:0000256" key="2">
    <source>
        <dbReference type="ARBA" id="ARBA00009477"/>
    </source>
</evidence>
<evidence type="ECO:0000256" key="1">
    <source>
        <dbReference type="ARBA" id="ARBA00004167"/>
    </source>
</evidence>
<comment type="subcellular location">
    <subcellularLocation>
        <location evidence="1">Membrane</location>
        <topology evidence="1">Single-pass membrane protein</topology>
    </subcellularLocation>
</comment>
<dbReference type="Gene3D" id="2.40.30.170">
    <property type="match status" value="1"/>
</dbReference>
<feature type="domain" description="Multidrug resistance protein MdtA-like alpha-helical hairpin" evidence="7">
    <location>
        <begin position="86"/>
        <end position="152"/>
    </location>
</feature>
<feature type="transmembrane region" description="Helical" evidence="6">
    <location>
        <begin position="6"/>
        <end position="27"/>
    </location>
</feature>
<dbReference type="OrthoDB" id="9811754at2"/>
<dbReference type="GO" id="GO:0016020">
    <property type="term" value="C:membrane"/>
    <property type="evidence" value="ECO:0007669"/>
    <property type="project" value="InterPro"/>
</dbReference>
<evidence type="ECO:0000256" key="6">
    <source>
        <dbReference type="SAM" id="Phobius"/>
    </source>
</evidence>
<dbReference type="InterPro" id="IPR006143">
    <property type="entry name" value="RND_pump_MFP"/>
</dbReference>
<dbReference type="GO" id="GO:0022857">
    <property type="term" value="F:transmembrane transporter activity"/>
    <property type="evidence" value="ECO:0007669"/>
    <property type="project" value="InterPro"/>
</dbReference>